<dbReference type="FunCoup" id="A0A078AFV4">
    <property type="interactions" value="69"/>
</dbReference>
<reference evidence="9 10" key="1">
    <citation type="submission" date="2014-06" db="EMBL/GenBank/DDBJ databases">
        <authorList>
            <person name="Swart Estienne"/>
        </authorList>
    </citation>
    <scope>NUCLEOTIDE SEQUENCE [LARGE SCALE GENOMIC DNA]</scope>
    <source>
        <strain evidence="9 10">130c</strain>
    </source>
</reference>
<dbReference type="OMA" id="DFEWRFT"/>
<evidence type="ECO:0000256" key="3">
    <source>
        <dbReference type="ARBA" id="ARBA00011838"/>
    </source>
</evidence>
<dbReference type="InParanoid" id="A0A078AFV4"/>
<evidence type="ECO:0000256" key="6">
    <source>
        <dbReference type="ARBA" id="ARBA00035282"/>
    </source>
</evidence>
<dbReference type="InterPro" id="IPR005824">
    <property type="entry name" value="KOW"/>
</dbReference>
<dbReference type="CDD" id="cd06089">
    <property type="entry name" value="KOW_RPL26"/>
    <property type="match status" value="1"/>
</dbReference>
<evidence type="ECO:0000313" key="10">
    <source>
        <dbReference type="Proteomes" id="UP000039865"/>
    </source>
</evidence>
<dbReference type="InterPro" id="IPR005825">
    <property type="entry name" value="Ribosomal_uL24_CS"/>
</dbReference>
<dbReference type="InterPro" id="IPR057264">
    <property type="entry name" value="Ribosomal_uL24_C"/>
</dbReference>
<dbReference type="SMART" id="SM00739">
    <property type="entry name" value="KOW"/>
    <property type="match status" value="1"/>
</dbReference>
<dbReference type="GO" id="GO:0005840">
    <property type="term" value="C:ribosome"/>
    <property type="evidence" value="ECO:0007669"/>
    <property type="project" value="UniProtKB-KW"/>
</dbReference>
<dbReference type="NCBIfam" id="TIGR01079">
    <property type="entry name" value="rplX_bact"/>
    <property type="match status" value="1"/>
</dbReference>
<feature type="domain" description="KOW" evidence="8">
    <location>
        <begin position="36"/>
        <end position="63"/>
    </location>
</feature>
<protein>
    <recommendedName>
        <fullName evidence="6">Large ribosomal subunit protein uL24c</fullName>
    </recommendedName>
</protein>
<dbReference type="GO" id="GO:0006412">
    <property type="term" value="P:translation"/>
    <property type="evidence" value="ECO:0007669"/>
    <property type="project" value="InterPro"/>
</dbReference>
<comment type="subunit">
    <text evidence="3">Part of the 50S ribosomal subunit.</text>
</comment>
<dbReference type="SUPFAM" id="SSF50104">
    <property type="entry name" value="Translation proteins SH3-like domain"/>
    <property type="match status" value="1"/>
</dbReference>
<dbReference type="GO" id="GO:0003735">
    <property type="term" value="F:structural constituent of ribosome"/>
    <property type="evidence" value="ECO:0007669"/>
    <property type="project" value="InterPro"/>
</dbReference>
<evidence type="ECO:0000256" key="5">
    <source>
        <dbReference type="ARBA" id="ARBA00023274"/>
    </source>
</evidence>
<keyword evidence="5 7" id="KW-0687">Ribonucleoprotein</keyword>
<dbReference type="OrthoDB" id="359154at2759"/>
<organism evidence="9 10">
    <name type="scientific">Stylonychia lemnae</name>
    <name type="common">Ciliate</name>
    <dbReference type="NCBI Taxonomy" id="5949"/>
    <lineage>
        <taxon>Eukaryota</taxon>
        <taxon>Sar</taxon>
        <taxon>Alveolata</taxon>
        <taxon>Ciliophora</taxon>
        <taxon>Intramacronucleata</taxon>
        <taxon>Spirotrichea</taxon>
        <taxon>Stichotrichia</taxon>
        <taxon>Sporadotrichida</taxon>
        <taxon>Oxytrichidae</taxon>
        <taxon>Stylonychinae</taxon>
        <taxon>Stylonychia</taxon>
    </lineage>
</organism>
<evidence type="ECO:0000256" key="4">
    <source>
        <dbReference type="ARBA" id="ARBA00022980"/>
    </source>
</evidence>
<dbReference type="InterPro" id="IPR008991">
    <property type="entry name" value="Translation_prot_SH3-like_sf"/>
</dbReference>
<dbReference type="GO" id="GO:0003723">
    <property type="term" value="F:RNA binding"/>
    <property type="evidence" value="ECO:0007669"/>
    <property type="project" value="InterPro"/>
</dbReference>
<proteinExistence type="inferred from homology"/>
<dbReference type="EMBL" id="CCKQ01008903">
    <property type="protein sequence ID" value="CDW80367.1"/>
    <property type="molecule type" value="Genomic_DNA"/>
</dbReference>
<evidence type="ECO:0000256" key="1">
    <source>
        <dbReference type="ARBA" id="ARBA00004072"/>
    </source>
</evidence>
<name>A0A078AFV4_STYLE</name>
<dbReference type="GO" id="GO:1990904">
    <property type="term" value="C:ribonucleoprotein complex"/>
    <property type="evidence" value="ECO:0007669"/>
    <property type="project" value="UniProtKB-KW"/>
</dbReference>
<dbReference type="InterPro" id="IPR003256">
    <property type="entry name" value="Ribosomal_uL24"/>
</dbReference>
<gene>
    <name evidence="9" type="primary">Contig12497.g13338</name>
    <name evidence="9" type="ORF">STYLEM_9365</name>
</gene>
<accession>A0A078AFV4</accession>
<evidence type="ECO:0000256" key="7">
    <source>
        <dbReference type="RuleBase" id="RU003477"/>
    </source>
</evidence>
<keyword evidence="10" id="KW-1185">Reference proteome</keyword>
<dbReference type="AlphaFoldDB" id="A0A078AFV4"/>
<comment type="similarity">
    <text evidence="2 7">Belongs to the universal ribosomal protein uL24 family.</text>
</comment>
<dbReference type="Pfam" id="PF00467">
    <property type="entry name" value="KOW"/>
    <property type="match status" value="1"/>
</dbReference>
<dbReference type="Gene3D" id="2.30.30.30">
    <property type="match status" value="1"/>
</dbReference>
<evidence type="ECO:0000256" key="2">
    <source>
        <dbReference type="ARBA" id="ARBA00010618"/>
    </source>
</evidence>
<dbReference type="InterPro" id="IPR041988">
    <property type="entry name" value="Ribosomal_uL24_KOW"/>
</dbReference>
<evidence type="ECO:0000313" key="9">
    <source>
        <dbReference type="EMBL" id="CDW80367.1"/>
    </source>
</evidence>
<keyword evidence="4 7" id="KW-0689">Ribosomal protein</keyword>
<dbReference type="HAMAP" id="MF_01326_B">
    <property type="entry name" value="Ribosomal_uL24_B"/>
    <property type="match status" value="1"/>
</dbReference>
<comment type="function">
    <text evidence="1">One of two assembly initiator proteins, it binds directly to the 5'-end of the 23S rRNA, where it nucleates assembly of the 50S subunit.</text>
</comment>
<dbReference type="Pfam" id="PF17136">
    <property type="entry name" value="ribosomal_L24"/>
    <property type="match status" value="1"/>
</dbReference>
<evidence type="ECO:0000259" key="8">
    <source>
        <dbReference type="SMART" id="SM00739"/>
    </source>
</evidence>
<dbReference type="PANTHER" id="PTHR12903">
    <property type="entry name" value="MITOCHONDRIAL RIBOSOMAL PROTEIN L24"/>
    <property type="match status" value="1"/>
</dbReference>
<dbReference type="Proteomes" id="UP000039865">
    <property type="component" value="Unassembled WGS sequence"/>
</dbReference>
<dbReference type="PROSITE" id="PS01108">
    <property type="entry name" value="RIBOSOMAL_L24"/>
    <property type="match status" value="1"/>
</dbReference>
<dbReference type="InterPro" id="IPR014722">
    <property type="entry name" value="Rib_uL2_dom2"/>
</dbReference>
<sequence length="210" mass="24285">MPRSQQQLVFNQMGLMNQMRYFSTYKTKQDDIKKWNIVRDDFVEVIAGKYKKSQGKVISVNRKTNTVIVQGVNLKYKRITDDEYVQRKKTVQQEGPIHLSNVSLIDPETGKPTRITYGFLEDGSKVRVAKKSGALIPKPDRSNLTYINRTKGREAGPFDTKPEDVIEKTYKGEDFLRVKAEFDEYIRMKEEKEGLMVFKNKIFAQSSASL</sequence>